<organism evidence="4 5">
    <name type="scientific">Galemys pyrenaicus</name>
    <name type="common">Iberian desman</name>
    <name type="synonym">Pyrenean desman</name>
    <dbReference type="NCBI Taxonomy" id="202257"/>
    <lineage>
        <taxon>Eukaryota</taxon>
        <taxon>Metazoa</taxon>
        <taxon>Chordata</taxon>
        <taxon>Craniata</taxon>
        <taxon>Vertebrata</taxon>
        <taxon>Euteleostomi</taxon>
        <taxon>Mammalia</taxon>
        <taxon>Eutheria</taxon>
        <taxon>Laurasiatheria</taxon>
        <taxon>Eulipotyphla</taxon>
        <taxon>Talpidae</taxon>
        <taxon>Galemys</taxon>
    </lineage>
</organism>
<feature type="transmembrane region" description="Helical" evidence="2">
    <location>
        <begin position="29"/>
        <end position="49"/>
    </location>
</feature>
<dbReference type="SUPFAM" id="SSF55486">
    <property type="entry name" value="Metalloproteases ('zincins'), catalytic domain"/>
    <property type="match status" value="1"/>
</dbReference>
<feature type="region of interest" description="Disordered" evidence="1">
    <location>
        <begin position="368"/>
        <end position="464"/>
    </location>
</feature>
<keyword evidence="2" id="KW-0472">Membrane</keyword>
<keyword evidence="5" id="KW-1185">Reference proteome</keyword>
<keyword evidence="2" id="KW-1133">Transmembrane helix</keyword>
<sequence>MGEPGSPVGTVELAGLPGHKRRAVLEQGLRLLLLLLLAGALVALGLLYAHGRAPQHPAPRPAPAHCPTPPAAAGLRPETEVCSTPGCVMAAARILQNLDPSKDPCEDFYQYACGGWLRRHVIPETNSRYSVFDILRDELEVILKGVLESPSAEDRPAVQKAKMLYRSCMNESVIERRDSRPLLDIIEAVGGWPVAMDKWNETEGEPGSGGLGSGSQAHEGPRVATGRLTKQLAARQPTLSPALSGAQCRAAGRRPPRGRAGACGDRGQRAPDPPGLKWELERQLALMNARFNRRVLIDLFVWSDDQNSSRHVVYVRGAGGGGRGRGAVHSGGRAAVGLPPGPPSRLQIDQPALGMPSREYYFKEGGSQKVSRGLAAQDGPDSRSPPARLWPALPCARDTCSCSRPRGHRARGRRRSDWGDPRGACQPCPLRRAGHTGPQALGGPTATGLGQLWPSHCWPAEERS</sequence>
<evidence type="ECO:0000256" key="1">
    <source>
        <dbReference type="SAM" id="MobiDB-lite"/>
    </source>
</evidence>
<accession>A0A8J5ZH90</accession>
<dbReference type="PANTHER" id="PTHR11733:SF141">
    <property type="entry name" value="MEMBRANE METALLO-ENDOPEPTIDASE-LIKE 1"/>
    <property type="match status" value="1"/>
</dbReference>
<dbReference type="GO" id="GO:0016485">
    <property type="term" value="P:protein processing"/>
    <property type="evidence" value="ECO:0007669"/>
    <property type="project" value="TreeGrafter"/>
</dbReference>
<evidence type="ECO:0000259" key="3">
    <source>
        <dbReference type="Pfam" id="PF05649"/>
    </source>
</evidence>
<evidence type="ECO:0000313" key="4">
    <source>
        <dbReference type="EMBL" id="KAG8505484.1"/>
    </source>
</evidence>
<feature type="region of interest" description="Disordered" evidence="1">
    <location>
        <begin position="198"/>
        <end position="221"/>
    </location>
</feature>
<dbReference type="InterPro" id="IPR042089">
    <property type="entry name" value="Peptidase_M13_dom_2"/>
</dbReference>
<keyword evidence="2" id="KW-0812">Transmembrane</keyword>
<comment type="caution">
    <text evidence="4">The sequence shown here is derived from an EMBL/GenBank/DDBJ whole genome shotgun (WGS) entry which is preliminary data.</text>
</comment>
<feature type="compositionally biased region" description="Basic residues" evidence="1">
    <location>
        <begin position="405"/>
        <end position="414"/>
    </location>
</feature>
<dbReference type="AlphaFoldDB" id="A0A8J5ZH90"/>
<dbReference type="Gene3D" id="1.10.1380.10">
    <property type="entry name" value="Neutral endopeptidase , domain2"/>
    <property type="match status" value="2"/>
</dbReference>
<gene>
    <name evidence="4" type="ORF">J0S82_016228</name>
</gene>
<dbReference type="InterPro" id="IPR008753">
    <property type="entry name" value="Peptidase_M13_N"/>
</dbReference>
<dbReference type="InterPro" id="IPR000718">
    <property type="entry name" value="Peptidase_M13"/>
</dbReference>
<dbReference type="Pfam" id="PF05649">
    <property type="entry name" value="Peptidase_M13_N"/>
    <property type="match status" value="1"/>
</dbReference>
<feature type="region of interest" description="Disordered" evidence="1">
    <location>
        <begin position="236"/>
        <end position="275"/>
    </location>
</feature>
<dbReference type="PANTHER" id="PTHR11733">
    <property type="entry name" value="ZINC METALLOPROTEASE FAMILY M13 NEPRILYSIN-RELATED"/>
    <property type="match status" value="1"/>
</dbReference>
<dbReference type="OrthoDB" id="6475849at2759"/>
<evidence type="ECO:0000313" key="5">
    <source>
        <dbReference type="Proteomes" id="UP000700334"/>
    </source>
</evidence>
<dbReference type="EMBL" id="JAGFMF010012255">
    <property type="protein sequence ID" value="KAG8505484.1"/>
    <property type="molecule type" value="Genomic_DNA"/>
</dbReference>
<dbReference type="GO" id="GO:0005886">
    <property type="term" value="C:plasma membrane"/>
    <property type="evidence" value="ECO:0007669"/>
    <property type="project" value="TreeGrafter"/>
</dbReference>
<dbReference type="Proteomes" id="UP000700334">
    <property type="component" value="Unassembled WGS sequence"/>
</dbReference>
<proteinExistence type="predicted"/>
<reference evidence="4" key="1">
    <citation type="journal article" date="2021" name="Evol. Appl.">
        <title>The genome of the Pyrenean desman and the effects of bottlenecks and inbreeding on the genomic landscape of an endangered species.</title>
        <authorList>
            <person name="Escoda L."/>
            <person name="Castresana J."/>
        </authorList>
    </citation>
    <scope>NUCLEOTIDE SEQUENCE</scope>
    <source>
        <strain evidence="4">IBE-C5619</strain>
    </source>
</reference>
<feature type="domain" description="Peptidase M13 N-terminal" evidence="3">
    <location>
        <begin position="104"/>
        <end position="200"/>
    </location>
</feature>
<protein>
    <submittedName>
        <fullName evidence="4">Membrane metallo-endopeptidase-like 1</fullName>
    </submittedName>
</protein>
<dbReference type="GO" id="GO:0004222">
    <property type="term" value="F:metalloendopeptidase activity"/>
    <property type="evidence" value="ECO:0007669"/>
    <property type="project" value="InterPro"/>
</dbReference>
<dbReference type="PROSITE" id="PS51885">
    <property type="entry name" value="NEPRILYSIN"/>
    <property type="match status" value="1"/>
</dbReference>
<name>A0A8J5ZH90_GALPY</name>
<evidence type="ECO:0000256" key="2">
    <source>
        <dbReference type="SAM" id="Phobius"/>
    </source>
</evidence>